<dbReference type="SUPFAM" id="SSF82114">
    <property type="entry name" value="Riboflavin kinase-like"/>
    <property type="match status" value="1"/>
</dbReference>
<comment type="similarity">
    <text evidence="3 17">Belongs to the archaeal riboflavin kinase family.</text>
</comment>
<feature type="binding site" evidence="17">
    <location>
        <begin position="98"/>
        <end position="103"/>
    </location>
    <ligand>
        <name>CDP</name>
        <dbReference type="ChEBI" id="CHEBI:58069"/>
    </ligand>
</feature>
<dbReference type="UniPathway" id="UPA00276">
    <property type="reaction ID" value="UER00929"/>
</dbReference>
<evidence type="ECO:0000256" key="17">
    <source>
        <dbReference type="HAMAP-Rule" id="MF_01285"/>
    </source>
</evidence>
<dbReference type="Gene3D" id="1.10.10.10">
    <property type="entry name" value="Winged helix-like DNA-binding domain superfamily/Winged helix DNA-binding domain"/>
    <property type="match status" value="1"/>
</dbReference>
<evidence type="ECO:0000256" key="14">
    <source>
        <dbReference type="ARBA" id="ARBA00030544"/>
    </source>
</evidence>
<reference evidence="19 20" key="1">
    <citation type="submission" date="2015-09" db="EMBL/GenBank/DDBJ databases">
        <title>A metagenomics-based metabolic model of nitrate-dependent anaerobic oxidation of methane by Methanoperedens-like archaea.</title>
        <authorList>
            <person name="Arshad A."/>
            <person name="Speth D.R."/>
            <person name="De Graaf R.M."/>
            <person name="Op Den Camp H.J."/>
            <person name="Jetten M.S."/>
            <person name="Welte C.U."/>
        </authorList>
    </citation>
    <scope>NUCLEOTIDE SEQUENCE [LARGE SCALE GENOMIC DNA]</scope>
</reference>
<evidence type="ECO:0000256" key="15">
    <source>
        <dbReference type="ARBA" id="ARBA00033116"/>
    </source>
</evidence>
<feature type="binding site" evidence="17">
    <location>
        <begin position="195"/>
        <end position="198"/>
    </location>
    <ligand>
        <name>CDP</name>
        <dbReference type="ChEBI" id="CHEBI:58069"/>
    </ligand>
</feature>
<keyword evidence="10 17" id="KW-0547">Nucleotide-binding</keyword>
<evidence type="ECO:0000256" key="11">
    <source>
        <dbReference type="ARBA" id="ARBA00022777"/>
    </source>
</evidence>
<evidence type="ECO:0000256" key="16">
    <source>
        <dbReference type="ARBA" id="ARBA00047857"/>
    </source>
</evidence>
<evidence type="ECO:0000256" key="6">
    <source>
        <dbReference type="ARBA" id="ARBA00022630"/>
    </source>
</evidence>
<keyword evidence="9 17" id="KW-0479">Metal-binding</keyword>
<evidence type="ECO:0000256" key="4">
    <source>
        <dbReference type="ARBA" id="ARBA00011987"/>
    </source>
</evidence>
<name>A0A0P7ZKV7_9EURY</name>
<feature type="binding site" evidence="17">
    <location>
        <position position="127"/>
    </location>
    <ligand>
        <name>Mg(2+)</name>
        <dbReference type="ChEBI" id="CHEBI:18420"/>
    </ligand>
</feature>
<feature type="binding site" evidence="17">
    <location>
        <position position="182"/>
    </location>
    <ligand>
        <name>FMN</name>
        <dbReference type="ChEBI" id="CHEBI:58210"/>
    </ligand>
</feature>
<evidence type="ECO:0000313" key="20">
    <source>
        <dbReference type="Proteomes" id="UP000050360"/>
    </source>
</evidence>
<evidence type="ECO:0000256" key="5">
    <source>
        <dbReference type="ARBA" id="ARBA00017394"/>
    </source>
</evidence>
<dbReference type="PANTHER" id="PTHR40706">
    <property type="entry name" value="RIBOFLAVIN KINASE"/>
    <property type="match status" value="1"/>
</dbReference>
<dbReference type="GO" id="GO:0009398">
    <property type="term" value="P:FMN biosynthetic process"/>
    <property type="evidence" value="ECO:0007669"/>
    <property type="project" value="UniProtKB-UniRule"/>
</dbReference>
<gene>
    <name evidence="17" type="primary">ribK</name>
    <name evidence="19" type="ORF">MPEBLZ_00724</name>
</gene>
<dbReference type="GO" id="GO:0000166">
    <property type="term" value="F:nucleotide binding"/>
    <property type="evidence" value="ECO:0007669"/>
    <property type="project" value="UniProtKB-UniRule"/>
</dbReference>
<dbReference type="InterPro" id="IPR036390">
    <property type="entry name" value="WH_DNA-bd_sf"/>
</dbReference>
<keyword evidence="8 17" id="KW-0808">Transferase</keyword>
<evidence type="ECO:0000259" key="18">
    <source>
        <dbReference type="Pfam" id="PF01982"/>
    </source>
</evidence>
<dbReference type="GO" id="GO:0000287">
    <property type="term" value="F:magnesium ion binding"/>
    <property type="evidence" value="ECO:0007669"/>
    <property type="project" value="UniProtKB-UniRule"/>
</dbReference>
<dbReference type="Gene3D" id="2.40.30.30">
    <property type="entry name" value="Riboflavin kinase-like"/>
    <property type="match status" value="1"/>
</dbReference>
<dbReference type="Pfam" id="PF01982">
    <property type="entry name" value="CTP-dep_RFKase"/>
    <property type="match status" value="1"/>
</dbReference>
<comment type="pathway">
    <text evidence="2 17">Cofactor biosynthesis; FMN biosynthesis; FMN from riboflavin (CTP route): step 1/1.</text>
</comment>
<evidence type="ECO:0000256" key="10">
    <source>
        <dbReference type="ARBA" id="ARBA00022741"/>
    </source>
</evidence>
<comment type="catalytic activity">
    <reaction evidence="16 17">
        <text>riboflavin + CTP = CDP + FMN + H(+)</text>
        <dbReference type="Rhea" id="RHEA:25021"/>
        <dbReference type="ChEBI" id="CHEBI:15378"/>
        <dbReference type="ChEBI" id="CHEBI:37563"/>
        <dbReference type="ChEBI" id="CHEBI:57986"/>
        <dbReference type="ChEBI" id="CHEBI:58069"/>
        <dbReference type="ChEBI" id="CHEBI:58210"/>
        <dbReference type="EC" id="2.7.1.161"/>
    </reaction>
</comment>
<feature type="binding site" evidence="17">
    <location>
        <position position="129"/>
    </location>
    <ligand>
        <name>Mg(2+)</name>
        <dbReference type="ChEBI" id="CHEBI:18420"/>
    </ligand>
</feature>
<evidence type="ECO:0000256" key="3">
    <source>
        <dbReference type="ARBA" id="ARBA00006428"/>
    </source>
</evidence>
<evidence type="ECO:0000256" key="7">
    <source>
        <dbReference type="ARBA" id="ARBA00022643"/>
    </source>
</evidence>
<keyword evidence="12 17" id="KW-0460">Magnesium</keyword>
<feature type="binding site" evidence="17">
    <location>
        <position position="190"/>
    </location>
    <ligand>
        <name>FMN</name>
        <dbReference type="ChEBI" id="CHEBI:58210"/>
    </ligand>
</feature>
<dbReference type="InterPro" id="IPR023465">
    <property type="entry name" value="Riboflavin_kinase_dom_sf"/>
</dbReference>
<keyword evidence="7 17" id="KW-0288">FMN</keyword>
<dbReference type="InterPro" id="IPR023470">
    <property type="entry name" value="Riboflavin_kinase_archaeal"/>
</dbReference>
<keyword evidence="11 17" id="KW-0418">Kinase</keyword>
<comment type="cofactor">
    <cofactor evidence="17">
        <name>Mg(2+)</name>
        <dbReference type="ChEBI" id="CHEBI:18420"/>
    </cofactor>
    <text evidence="17">Binds 1 Mg(2+) ion per subunit.</text>
</comment>
<evidence type="ECO:0000256" key="9">
    <source>
        <dbReference type="ARBA" id="ARBA00022723"/>
    </source>
</evidence>
<evidence type="ECO:0000256" key="1">
    <source>
        <dbReference type="ARBA" id="ARBA00003072"/>
    </source>
</evidence>
<dbReference type="NCBIfam" id="NF010762">
    <property type="entry name" value="PRK14165.1"/>
    <property type="match status" value="1"/>
</dbReference>
<evidence type="ECO:0000313" key="19">
    <source>
        <dbReference type="EMBL" id="KPQ44705.1"/>
    </source>
</evidence>
<dbReference type="InterPro" id="IPR039063">
    <property type="entry name" value="RibK_CTP-dep"/>
</dbReference>
<dbReference type="InterPro" id="IPR036388">
    <property type="entry name" value="WH-like_DNA-bd_sf"/>
</dbReference>
<dbReference type="EC" id="2.7.1.161" evidence="4 17"/>
<dbReference type="GO" id="GO:0008531">
    <property type="term" value="F:riboflavin kinase activity"/>
    <property type="evidence" value="ECO:0007669"/>
    <property type="project" value="InterPro"/>
</dbReference>
<dbReference type="PANTHER" id="PTHR40706:SF1">
    <property type="entry name" value="RIBOFLAVIN KINASE"/>
    <property type="match status" value="1"/>
</dbReference>
<comment type="caution">
    <text evidence="17">Lacks conserved residue(s) required for the propagation of feature annotation.</text>
</comment>
<evidence type="ECO:0000256" key="8">
    <source>
        <dbReference type="ARBA" id="ARBA00022679"/>
    </source>
</evidence>
<dbReference type="PATRIC" id="fig|1719120.3.peg.791"/>
<sequence>MDIRSLKKLALLGAHHKPLELSSIQFAAHLDLSQQTAARKLKALEEEKLISRQFLPDGQLISITKNGIDALHKELYDYTEIFSGNGSIKILSGKLITGLGEGQYYISLEGYRTQFLEKLGFDPYPGTLNIKLDAKSIDLRKKITESISISGFTDQNRTFGKGSCFRVRICDIEGAVITPERTHYPDDIIEIIAPVNLRDRLDLKDGHNVNVEVIK</sequence>
<dbReference type="GO" id="GO:0009231">
    <property type="term" value="P:riboflavin biosynthetic process"/>
    <property type="evidence" value="ECO:0007669"/>
    <property type="project" value="InterPro"/>
</dbReference>
<keyword evidence="6 17" id="KW-0285">Flavoprotein</keyword>
<dbReference type="HAMAP" id="MF_01285">
    <property type="entry name" value="Riboflavin_kinase"/>
    <property type="match status" value="1"/>
</dbReference>
<dbReference type="SUPFAM" id="SSF46785">
    <property type="entry name" value="Winged helix' DNA-binding domain"/>
    <property type="match status" value="1"/>
</dbReference>
<dbReference type="Proteomes" id="UP000050360">
    <property type="component" value="Unassembled WGS sequence"/>
</dbReference>
<proteinExistence type="inferred from homology"/>
<accession>A0A0P7ZKV7</accession>
<comment type="function">
    <text evidence="1 17">Catalyzes the CTP-dependent phosphorylation of riboflavin (vitamin B2) to form flavin mononucleotide (FMN).</text>
</comment>
<organism evidence="19 20">
    <name type="scientific">Candidatus Methanoperedens nitratireducens</name>
    <dbReference type="NCBI Taxonomy" id="1392998"/>
    <lineage>
        <taxon>Archaea</taxon>
        <taxon>Methanobacteriati</taxon>
        <taxon>Methanobacteriota</taxon>
        <taxon>Stenosarchaea group</taxon>
        <taxon>Methanomicrobia</taxon>
        <taxon>Methanosarcinales</taxon>
        <taxon>ANME-2 cluster</taxon>
        <taxon>Candidatus Methanoperedentaceae</taxon>
        <taxon>Candidatus Methanoperedens</taxon>
    </lineage>
</organism>
<dbReference type="EMBL" id="LKCM01000062">
    <property type="protein sequence ID" value="KPQ44705.1"/>
    <property type="molecule type" value="Genomic_DNA"/>
</dbReference>
<comment type="caution">
    <text evidence="19">The sequence shown here is derived from an EMBL/GenBank/DDBJ whole genome shotgun (WGS) entry which is preliminary data.</text>
</comment>
<evidence type="ECO:0000256" key="12">
    <source>
        <dbReference type="ARBA" id="ARBA00022842"/>
    </source>
</evidence>
<dbReference type="AlphaFoldDB" id="A0A0P7ZKV7"/>
<feature type="domain" description="Riboflavin kinase" evidence="18">
    <location>
        <begin position="96"/>
        <end position="213"/>
    </location>
</feature>
<dbReference type="InterPro" id="IPR023602">
    <property type="entry name" value="Riboflavin_kinase_CTP-dep"/>
</dbReference>
<protein>
    <recommendedName>
        <fullName evidence="5 17">Riboflavin kinase</fullName>
        <shortName evidence="17">RFK</shortName>
        <ecNumber evidence="4 17">2.7.1.161</ecNumber>
    </recommendedName>
    <alternativeName>
        <fullName evidence="14 17">CTP-dependent riboflavin kinase</fullName>
    </alternativeName>
    <alternativeName>
        <fullName evidence="15 17">CTP:riboflavin 5'-phosphotransferase</fullName>
    </alternativeName>
    <alternativeName>
        <fullName evidence="13 17">Flavokinase</fullName>
    </alternativeName>
</protein>
<evidence type="ECO:0000256" key="2">
    <source>
        <dbReference type="ARBA" id="ARBA00005219"/>
    </source>
</evidence>
<evidence type="ECO:0000256" key="13">
    <source>
        <dbReference type="ARBA" id="ARBA00029789"/>
    </source>
</evidence>